<proteinExistence type="predicted"/>
<keyword evidence="1" id="KW-0812">Transmembrane</keyword>
<keyword evidence="1" id="KW-0472">Membrane</keyword>
<gene>
    <name evidence="2" type="ORF">ElyMa_006446500</name>
</gene>
<evidence type="ECO:0000313" key="2">
    <source>
        <dbReference type="EMBL" id="GFS02502.1"/>
    </source>
</evidence>
<accession>A0AAV4I0M2</accession>
<comment type="caution">
    <text evidence="2">The sequence shown here is derived from an EMBL/GenBank/DDBJ whole genome shotgun (WGS) entry which is preliminary data.</text>
</comment>
<evidence type="ECO:0000313" key="3">
    <source>
        <dbReference type="Proteomes" id="UP000762676"/>
    </source>
</evidence>
<name>A0AAV4I0M2_9GAST</name>
<organism evidence="2 3">
    <name type="scientific">Elysia marginata</name>
    <dbReference type="NCBI Taxonomy" id="1093978"/>
    <lineage>
        <taxon>Eukaryota</taxon>
        <taxon>Metazoa</taxon>
        <taxon>Spiralia</taxon>
        <taxon>Lophotrochozoa</taxon>
        <taxon>Mollusca</taxon>
        <taxon>Gastropoda</taxon>
        <taxon>Heterobranchia</taxon>
        <taxon>Euthyneura</taxon>
        <taxon>Panpulmonata</taxon>
        <taxon>Sacoglossa</taxon>
        <taxon>Placobranchoidea</taxon>
        <taxon>Plakobranchidae</taxon>
        <taxon>Elysia</taxon>
    </lineage>
</organism>
<dbReference type="EMBL" id="BMAT01012950">
    <property type="protein sequence ID" value="GFS02502.1"/>
    <property type="molecule type" value="Genomic_DNA"/>
</dbReference>
<evidence type="ECO:0000256" key="1">
    <source>
        <dbReference type="SAM" id="Phobius"/>
    </source>
</evidence>
<reference evidence="2 3" key="1">
    <citation type="journal article" date="2021" name="Elife">
        <title>Chloroplast acquisition without the gene transfer in kleptoplastic sea slugs, Plakobranchus ocellatus.</title>
        <authorList>
            <person name="Maeda T."/>
            <person name="Takahashi S."/>
            <person name="Yoshida T."/>
            <person name="Shimamura S."/>
            <person name="Takaki Y."/>
            <person name="Nagai Y."/>
            <person name="Toyoda A."/>
            <person name="Suzuki Y."/>
            <person name="Arimoto A."/>
            <person name="Ishii H."/>
            <person name="Satoh N."/>
            <person name="Nishiyama T."/>
            <person name="Hasebe M."/>
            <person name="Maruyama T."/>
            <person name="Minagawa J."/>
            <person name="Obokata J."/>
            <person name="Shigenobu S."/>
        </authorList>
    </citation>
    <scope>NUCLEOTIDE SEQUENCE [LARGE SCALE GENOMIC DNA]</scope>
</reference>
<dbReference type="AlphaFoldDB" id="A0AAV4I0M2"/>
<feature type="transmembrane region" description="Helical" evidence="1">
    <location>
        <begin position="6"/>
        <end position="26"/>
    </location>
</feature>
<protein>
    <submittedName>
        <fullName evidence="2">Uncharacterized protein</fullName>
    </submittedName>
</protein>
<sequence>MSQNGAIVFGILCAAMLIVIVLCVLWREKVKSCLRLSGDAQLLFYTGRSWWRQEESQHPEPSAVLDDEKMQMEVLALKDLNVKVKDGANV</sequence>
<dbReference type="Proteomes" id="UP000762676">
    <property type="component" value="Unassembled WGS sequence"/>
</dbReference>
<keyword evidence="1" id="KW-1133">Transmembrane helix</keyword>
<keyword evidence="3" id="KW-1185">Reference proteome</keyword>